<dbReference type="EMBL" id="RKKB01000033">
    <property type="protein sequence ID" value="RPA22590.1"/>
    <property type="molecule type" value="Genomic_DNA"/>
</dbReference>
<dbReference type="Proteomes" id="UP000278855">
    <property type="component" value="Unassembled WGS sequence"/>
</dbReference>
<keyword evidence="3" id="KW-1185">Reference proteome</keyword>
<dbReference type="OrthoDB" id="2087567at2"/>
<dbReference type="KEGG" id="spsr:EGC80_03020"/>
<gene>
    <name evidence="2" type="ORF">EGC77_21415</name>
    <name evidence="1" type="ORF">EGC80_03020</name>
</gene>
<sequence length="199" mass="22726">MDIYITPPEGMKTVMCDNKPIGYVKDVDDQEEAARLALELLKSKGFWRDIPKSETIYNQAQSFANASAHIYEKDLKSLPRNPQGICPFVVNAAFSAEMYLKCLLEIHGEVKETHVLTALFKSLPNKVKDRINKNSKAFESRYEVESGILFKDHLKSINHAFVNWRYIYEKSTESVNIQQTIFVLQVLHETAAVELGIKT</sequence>
<reference evidence="4" key="2">
    <citation type="submission" date="2018-11" db="EMBL/GenBank/DDBJ databases">
        <title>Shewanella sp. R106.</title>
        <authorList>
            <person name="Hwang Y.J."/>
            <person name="Hwang C.Y."/>
        </authorList>
    </citation>
    <scope>NUCLEOTIDE SEQUENCE [LARGE SCALE GENOMIC DNA]</scope>
    <source>
        <strain evidence="4">R106</strain>
    </source>
</reference>
<evidence type="ECO:0000313" key="4">
    <source>
        <dbReference type="Proteomes" id="UP000278855"/>
    </source>
</evidence>
<dbReference type="Proteomes" id="UP000273778">
    <property type="component" value="Chromosome"/>
</dbReference>
<dbReference type="Gene3D" id="1.20.120.330">
    <property type="entry name" value="Nucleotidyltransferases domain 2"/>
    <property type="match status" value="1"/>
</dbReference>
<name>A0A3N4DLV0_9GAMM</name>
<organism evidence="2 4">
    <name type="scientific">Shewanella psychromarinicola</name>
    <dbReference type="NCBI Taxonomy" id="2487742"/>
    <lineage>
        <taxon>Bacteria</taxon>
        <taxon>Pseudomonadati</taxon>
        <taxon>Pseudomonadota</taxon>
        <taxon>Gammaproteobacteria</taxon>
        <taxon>Alteromonadales</taxon>
        <taxon>Shewanellaceae</taxon>
        <taxon>Shewanella</taxon>
    </lineage>
</organism>
<dbReference type="RefSeq" id="WP_124014229.1">
    <property type="nucleotide sequence ID" value="NZ_CP034073.1"/>
</dbReference>
<evidence type="ECO:0000313" key="1">
    <source>
        <dbReference type="EMBL" id="AZG34004.1"/>
    </source>
</evidence>
<protein>
    <recommendedName>
        <fullName evidence="5">HEPN domain-containing protein</fullName>
    </recommendedName>
</protein>
<evidence type="ECO:0000313" key="3">
    <source>
        <dbReference type="Proteomes" id="UP000273778"/>
    </source>
</evidence>
<proteinExistence type="predicted"/>
<reference evidence="1 3" key="1">
    <citation type="submission" date="2018-11" db="EMBL/GenBank/DDBJ databases">
        <title>Shewanella sp. M2.</title>
        <authorList>
            <person name="Hwang Y.J."/>
            <person name="Hwang C.Y."/>
        </authorList>
    </citation>
    <scope>NUCLEOTIDE SEQUENCE [LARGE SCALE GENOMIC DNA]</scope>
    <source>
        <strain evidence="1 3">M2</strain>
    </source>
</reference>
<dbReference type="AlphaFoldDB" id="A0A3N4DLV0"/>
<accession>A0A3N4DLV0</accession>
<reference evidence="2" key="3">
    <citation type="submission" date="2018-11" db="EMBL/GenBank/DDBJ databases">
        <authorList>
            <person name="Hwang Y.J."/>
            <person name="Hwang C.Y."/>
        </authorList>
    </citation>
    <scope>NUCLEOTIDE SEQUENCE</scope>
    <source>
        <strain evidence="2">R106</strain>
    </source>
</reference>
<evidence type="ECO:0008006" key="5">
    <source>
        <dbReference type="Google" id="ProtNLM"/>
    </source>
</evidence>
<dbReference type="EMBL" id="CP034073">
    <property type="protein sequence ID" value="AZG34004.1"/>
    <property type="molecule type" value="Genomic_DNA"/>
</dbReference>
<evidence type="ECO:0000313" key="2">
    <source>
        <dbReference type="EMBL" id="RPA22590.1"/>
    </source>
</evidence>